<reference evidence="1" key="1">
    <citation type="submission" date="2018-02" db="EMBL/GenBank/DDBJ databases">
        <title>Rhizophora mucronata_Transcriptome.</title>
        <authorList>
            <person name="Meera S.P."/>
            <person name="Sreeshan A."/>
            <person name="Augustine A."/>
        </authorList>
    </citation>
    <scope>NUCLEOTIDE SEQUENCE</scope>
    <source>
        <tissue evidence="1">Leaf</tissue>
    </source>
</reference>
<sequence>MVVWLEPKTGPVLCWPGALNCSSFMGLVC</sequence>
<accession>A0A2P2QSX4</accession>
<name>A0A2P2QSX4_RHIMU</name>
<dbReference type="EMBL" id="GGEC01089622">
    <property type="protein sequence ID" value="MBX70106.1"/>
    <property type="molecule type" value="Transcribed_RNA"/>
</dbReference>
<evidence type="ECO:0000313" key="1">
    <source>
        <dbReference type="EMBL" id="MBX70106.1"/>
    </source>
</evidence>
<dbReference type="AlphaFoldDB" id="A0A2P2QSX4"/>
<proteinExistence type="predicted"/>
<organism evidence="1">
    <name type="scientific">Rhizophora mucronata</name>
    <name type="common">Asiatic mangrove</name>
    <dbReference type="NCBI Taxonomy" id="61149"/>
    <lineage>
        <taxon>Eukaryota</taxon>
        <taxon>Viridiplantae</taxon>
        <taxon>Streptophyta</taxon>
        <taxon>Embryophyta</taxon>
        <taxon>Tracheophyta</taxon>
        <taxon>Spermatophyta</taxon>
        <taxon>Magnoliopsida</taxon>
        <taxon>eudicotyledons</taxon>
        <taxon>Gunneridae</taxon>
        <taxon>Pentapetalae</taxon>
        <taxon>rosids</taxon>
        <taxon>fabids</taxon>
        <taxon>Malpighiales</taxon>
        <taxon>Rhizophoraceae</taxon>
        <taxon>Rhizophora</taxon>
    </lineage>
</organism>
<protein>
    <submittedName>
        <fullName evidence="1">Uncharacterized protein</fullName>
    </submittedName>
</protein>